<evidence type="ECO:0000313" key="2">
    <source>
        <dbReference type="EMBL" id="BCJ69688.1"/>
    </source>
</evidence>
<dbReference type="Pfam" id="PF13601">
    <property type="entry name" value="HTH_34"/>
    <property type="match status" value="1"/>
</dbReference>
<dbReference type="RefSeq" id="WP_212819132.1">
    <property type="nucleotide sequence ID" value="NZ_AP023359.1"/>
</dbReference>
<dbReference type="SUPFAM" id="SSF46785">
    <property type="entry name" value="Winged helix' DNA-binding domain"/>
    <property type="match status" value="1"/>
</dbReference>
<dbReference type="PANTHER" id="PTHR37318:SF1">
    <property type="entry name" value="BSL7504 PROTEIN"/>
    <property type="match status" value="1"/>
</dbReference>
<dbReference type="AlphaFoldDB" id="A0A810NCT5"/>
<gene>
    <name evidence="2" type="ORF">Prubr_67090</name>
</gene>
<dbReference type="Proteomes" id="UP000680866">
    <property type="component" value="Chromosome"/>
</dbReference>
<dbReference type="PANTHER" id="PTHR37318">
    <property type="entry name" value="BSL7504 PROTEIN"/>
    <property type="match status" value="1"/>
</dbReference>
<dbReference type="InterPro" id="IPR036390">
    <property type="entry name" value="WH_DNA-bd_sf"/>
</dbReference>
<organism evidence="2 3">
    <name type="scientific">Polymorphospora rubra</name>
    <dbReference type="NCBI Taxonomy" id="338584"/>
    <lineage>
        <taxon>Bacteria</taxon>
        <taxon>Bacillati</taxon>
        <taxon>Actinomycetota</taxon>
        <taxon>Actinomycetes</taxon>
        <taxon>Micromonosporales</taxon>
        <taxon>Micromonosporaceae</taxon>
        <taxon>Polymorphospora</taxon>
    </lineage>
</organism>
<sequence>MRQGLDPVIHPPKRLAAMAILAHAQDADFSFLRKHLEISDSDLSKQMSALVEAGYVSVTKHGRGRASVTTYRITKPGRAAYVSHRQALERILAGATADADERPETSAPM</sequence>
<evidence type="ECO:0000259" key="1">
    <source>
        <dbReference type="Pfam" id="PF13601"/>
    </source>
</evidence>
<accession>A0A810NCT5</accession>
<name>A0A810NCT5_9ACTN</name>
<protein>
    <submittedName>
        <fullName evidence="2">MarR family transcriptional regulator</fullName>
    </submittedName>
</protein>
<evidence type="ECO:0000313" key="3">
    <source>
        <dbReference type="Proteomes" id="UP000680866"/>
    </source>
</evidence>
<dbReference type="Gene3D" id="1.10.10.10">
    <property type="entry name" value="Winged helix-like DNA-binding domain superfamily/Winged helix DNA-binding domain"/>
    <property type="match status" value="1"/>
</dbReference>
<feature type="domain" description="Winged helix DNA-binding" evidence="1">
    <location>
        <begin position="14"/>
        <end position="92"/>
    </location>
</feature>
<reference evidence="2" key="1">
    <citation type="submission" date="2020-08" db="EMBL/GenBank/DDBJ databases">
        <title>Whole genome shotgun sequence of Polymorphospora rubra NBRC 101157.</title>
        <authorList>
            <person name="Komaki H."/>
            <person name="Tamura T."/>
        </authorList>
    </citation>
    <scope>NUCLEOTIDE SEQUENCE</scope>
    <source>
        <strain evidence="2">NBRC 101157</strain>
    </source>
</reference>
<proteinExistence type="predicted"/>
<dbReference type="EMBL" id="AP023359">
    <property type="protein sequence ID" value="BCJ69688.1"/>
    <property type="molecule type" value="Genomic_DNA"/>
</dbReference>
<dbReference type="InterPro" id="IPR027395">
    <property type="entry name" value="WH_DNA-bd_dom"/>
</dbReference>
<dbReference type="KEGG" id="pry:Prubr_67090"/>
<keyword evidence="3" id="KW-1185">Reference proteome</keyword>
<dbReference type="InterPro" id="IPR036388">
    <property type="entry name" value="WH-like_DNA-bd_sf"/>
</dbReference>